<dbReference type="Gene3D" id="2.120.10.80">
    <property type="entry name" value="Kelch-type beta propeller"/>
    <property type="match status" value="2"/>
</dbReference>
<proteinExistence type="predicted"/>
<dbReference type="AlphaFoldDB" id="A0A0C2MV02"/>
<reference evidence="3 4" key="1">
    <citation type="journal article" date="2014" name="Genome Biol. Evol.">
        <title>The genome of the myxosporean Thelohanellus kitauei shows adaptations to nutrient acquisition within its fish host.</title>
        <authorList>
            <person name="Yang Y."/>
            <person name="Xiong J."/>
            <person name="Zhou Z."/>
            <person name="Huo F."/>
            <person name="Miao W."/>
            <person name="Ran C."/>
            <person name="Liu Y."/>
            <person name="Zhang J."/>
            <person name="Feng J."/>
            <person name="Wang M."/>
            <person name="Wang M."/>
            <person name="Wang L."/>
            <person name="Yao B."/>
        </authorList>
    </citation>
    <scope>NUCLEOTIDE SEQUENCE [LARGE SCALE GENOMIC DNA]</scope>
    <source>
        <strain evidence="3">Wuqing</strain>
    </source>
</reference>
<dbReference type="InterPro" id="IPR015915">
    <property type="entry name" value="Kelch-typ_b-propeller"/>
</dbReference>
<keyword evidence="1" id="KW-0880">Kelch repeat</keyword>
<dbReference type="OrthoDB" id="432528at2759"/>
<gene>
    <name evidence="3" type="ORF">RF11_09170</name>
</gene>
<dbReference type="EMBL" id="JWZT01001836">
    <property type="protein sequence ID" value="KII71151.1"/>
    <property type="molecule type" value="Genomic_DNA"/>
</dbReference>
<sequence length="356" mass="41333">MSQGGEQKRPENRAHHCMTSVCEFLIIYGGYENNTSEECNELWSYNAITGVWKWHKVPNEIKDTCISASICAAENIVYIFGGDCFDDDDYRQTNSLVSFDFTNATWDLMFTHNDDYDQNVPPPMCGNLLFYHNGSLYVLGGFHDSLNLETMYKFCIKTSTWSIVGQNGVKPTFNRQIFGTVYKNQIYCFEDPPNGSNKFREIRIFDFSTHTWTSRVTSSKNKLYPDDRIYESMAFFRKFGIMSGGIMPYSNIYYSDIWWIDLESLEWFKIEYSLTTGVYDHRMSVVDDYHLYSFGGYHDEGCLNSLERFPVQPPTLYRLCLEFISQSPILINHTESLPAAIVDELNLNDKKSCFNE</sequence>
<dbReference type="PANTHER" id="PTHR46428:SF1">
    <property type="entry name" value="KELCH DOMAIN-CONTAINING PROTEIN 10"/>
    <property type="match status" value="1"/>
</dbReference>
<dbReference type="GO" id="GO:0032874">
    <property type="term" value="P:positive regulation of stress-activated MAPK cascade"/>
    <property type="evidence" value="ECO:0007669"/>
    <property type="project" value="TreeGrafter"/>
</dbReference>
<name>A0A0C2MV02_THEKT</name>
<keyword evidence="2" id="KW-0677">Repeat</keyword>
<evidence type="ECO:0000256" key="2">
    <source>
        <dbReference type="ARBA" id="ARBA00022737"/>
    </source>
</evidence>
<organism evidence="3 4">
    <name type="scientific">Thelohanellus kitauei</name>
    <name type="common">Myxosporean</name>
    <dbReference type="NCBI Taxonomy" id="669202"/>
    <lineage>
        <taxon>Eukaryota</taxon>
        <taxon>Metazoa</taxon>
        <taxon>Cnidaria</taxon>
        <taxon>Myxozoa</taxon>
        <taxon>Myxosporea</taxon>
        <taxon>Bivalvulida</taxon>
        <taxon>Platysporina</taxon>
        <taxon>Myxobolidae</taxon>
        <taxon>Thelohanellus</taxon>
    </lineage>
</organism>
<protein>
    <submittedName>
        <fullName evidence="3">Kelch domain-containing protein 1</fullName>
    </submittedName>
</protein>
<keyword evidence="4" id="KW-1185">Reference proteome</keyword>
<dbReference type="Proteomes" id="UP000031668">
    <property type="component" value="Unassembled WGS sequence"/>
</dbReference>
<evidence type="ECO:0000313" key="3">
    <source>
        <dbReference type="EMBL" id="KII71151.1"/>
    </source>
</evidence>
<dbReference type="SUPFAM" id="SSF117281">
    <property type="entry name" value="Kelch motif"/>
    <property type="match status" value="1"/>
</dbReference>
<comment type="caution">
    <text evidence="3">The sequence shown here is derived from an EMBL/GenBank/DDBJ whole genome shotgun (WGS) entry which is preliminary data.</text>
</comment>
<evidence type="ECO:0000256" key="1">
    <source>
        <dbReference type="ARBA" id="ARBA00022441"/>
    </source>
</evidence>
<dbReference type="PANTHER" id="PTHR46428">
    <property type="entry name" value="KELCH DOMAIN-CONTAINING PROTEIN 10"/>
    <property type="match status" value="1"/>
</dbReference>
<accession>A0A0C2MV02</accession>
<dbReference type="InterPro" id="IPR052125">
    <property type="entry name" value="KLHDC10"/>
</dbReference>
<dbReference type="Pfam" id="PF24681">
    <property type="entry name" value="Kelch_KLHDC2_KLHL20_DRC7"/>
    <property type="match status" value="1"/>
</dbReference>
<evidence type="ECO:0000313" key="4">
    <source>
        <dbReference type="Proteomes" id="UP000031668"/>
    </source>
</evidence>